<dbReference type="PROSITE" id="PS50830">
    <property type="entry name" value="TNASE_3"/>
    <property type="match status" value="1"/>
</dbReference>
<feature type="domain" description="TNase-like" evidence="1">
    <location>
        <begin position="30"/>
        <end position="157"/>
    </location>
</feature>
<keyword evidence="3" id="KW-1185">Reference proteome</keyword>
<dbReference type="STRING" id="375574.GCA_001418035_01851"/>
<dbReference type="PROSITE" id="PS51257">
    <property type="entry name" value="PROKAR_LIPOPROTEIN"/>
    <property type="match status" value="1"/>
</dbReference>
<gene>
    <name evidence="2" type="ORF">Ga0061063_2061</name>
</gene>
<dbReference type="SMART" id="SM00318">
    <property type="entry name" value="SNc"/>
    <property type="match status" value="1"/>
</dbReference>
<sequence>MRLDWPLGHLLRRLILLGLLTGLGSCTADNALRGIVVGVADGDTITVLDLAQQQHRIRFAFIDAPEKAQPYGQKAKQALSDLVYRQAVRVETFEQDRYGRVVGRIWLGETDVNLRQIEQGLAWHYRAYAKNQPPVDYARYAAAELAARSQGIGLWQDKRPVAPWDYRRKKRERSQAQRALQEE</sequence>
<accession>A0A0K6H0K4</accession>
<dbReference type="Pfam" id="PF00565">
    <property type="entry name" value="SNase"/>
    <property type="match status" value="1"/>
</dbReference>
<evidence type="ECO:0000313" key="2">
    <source>
        <dbReference type="EMBL" id="CUA84356.1"/>
    </source>
</evidence>
<keyword evidence="2" id="KW-0378">Hydrolase</keyword>
<dbReference type="PANTHER" id="PTHR12302">
    <property type="entry name" value="EBNA2 BINDING PROTEIN P100"/>
    <property type="match status" value="1"/>
</dbReference>
<dbReference type="RefSeq" id="WP_082446422.1">
    <property type="nucleotide sequence ID" value="NZ_CYHA01000004.1"/>
</dbReference>
<dbReference type="GO" id="GO:0003676">
    <property type="term" value="F:nucleic acid binding"/>
    <property type="evidence" value="ECO:0007669"/>
    <property type="project" value="InterPro"/>
</dbReference>
<dbReference type="InterPro" id="IPR002071">
    <property type="entry name" value="Thermonucl_AS"/>
</dbReference>
<dbReference type="SUPFAM" id="SSF50199">
    <property type="entry name" value="Staphylococcal nuclease"/>
    <property type="match status" value="1"/>
</dbReference>
<organism evidence="2 3">
    <name type="scientific">Gulbenkiania indica</name>
    <dbReference type="NCBI Taxonomy" id="375574"/>
    <lineage>
        <taxon>Bacteria</taxon>
        <taxon>Pseudomonadati</taxon>
        <taxon>Pseudomonadota</taxon>
        <taxon>Betaproteobacteria</taxon>
        <taxon>Neisseriales</taxon>
        <taxon>Chromobacteriaceae</taxon>
        <taxon>Gulbenkiania</taxon>
    </lineage>
</organism>
<dbReference type="PANTHER" id="PTHR12302:SF26">
    <property type="entry name" value="BLR1266 PROTEIN"/>
    <property type="match status" value="1"/>
</dbReference>
<keyword evidence="2" id="KW-0255">Endonuclease</keyword>
<dbReference type="Gene3D" id="2.40.50.90">
    <property type="match status" value="1"/>
</dbReference>
<dbReference type="Proteomes" id="UP000243535">
    <property type="component" value="Unassembled WGS sequence"/>
</dbReference>
<evidence type="ECO:0000259" key="1">
    <source>
        <dbReference type="PROSITE" id="PS50830"/>
    </source>
</evidence>
<dbReference type="InterPro" id="IPR035437">
    <property type="entry name" value="SNase_OB-fold_sf"/>
</dbReference>
<keyword evidence="2" id="KW-0540">Nuclease</keyword>
<dbReference type="InterPro" id="IPR016071">
    <property type="entry name" value="Staphylococal_nuclease_OB-fold"/>
</dbReference>
<proteinExistence type="predicted"/>
<name>A0A0K6H0K4_9NEIS</name>
<dbReference type="PROSITE" id="PS01284">
    <property type="entry name" value="TNASE_2"/>
    <property type="match status" value="1"/>
</dbReference>
<protein>
    <submittedName>
        <fullName evidence="2">Endonuclease YncB, thermonuclease family</fullName>
    </submittedName>
</protein>
<dbReference type="AlphaFoldDB" id="A0A0K6H0K4"/>
<dbReference type="OrthoDB" id="9805504at2"/>
<evidence type="ECO:0000313" key="3">
    <source>
        <dbReference type="Proteomes" id="UP000243535"/>
    </source>
</evidence>
<dbReference type="GO" id="GO:0004519">
    <property type="term" value="F:endonuclease activity"/>
    <property type="evidence" value="ECO:0007669"/>
    <property type="project" value="UniProtKB-KW"/>
</dbReference>
<reference evidence="3" key="1">
    <citation type="submission" date="2015-08" db="EMBL/GenBank/DDBJ databases">
        <authorList>
            <person name="Varghese N."/>
        </authorList>
    </citation>
    <scope>NUCLEOTIDE SEQUENCE [LARGE SCALE GENOMIC DNA]</scope>
    <source>
        <strain evidence="3">DSM 17901</strain>
    </source>
</reference>
<dbReference type="EMBL" id="CYHA01000004">
    <property type="protein sequence ID" value="CUA84356.1"/>
    <property type="molecule type" value="Genomic_DNA"/>
</dbReference>